<evidence type="ECO:0000259" key="7">
    <source>
        <dbReference type="PROSITE" id="PS52019"/>
    </source>
</evidence>
<dbReference type="PANTHER" id="PTHR45681">
    <property type="entry name" value="POLYKETIDE SYNTHASE 44-RELATED"/>
    <property type="match status" value="1"/>
</dbReference>
<dbReference type="Pfam" id="PF16197">
    <property type="entry name" value="KAsynt_C_assoc"/>
    <property type="match status" value="1"/>
</dbReference>
<dbReference type="InterPro" id="IPR042104">
    <property type="entry name" value="PKS_dehydratase_sf"/>
</dbReference>
<dbReference type="SUPFAM" id="SSF55048">
    <property type="entry name" value="Probable ACP-binding domain of malonyl-CoA ACP transacylase"/>
    <property type="match status" value="1"/>
</dbReference>
<dbReference type="InterPro" id="IPR049900">
    <property type="entry name" value="PKS_mFAS_DH"/>
</dbReference>
<gene>
    <name evidence="8" type="ORF">RB653_008039</name>
</gene>
<reference evidence="8 9" key="1">
    <citation type="submission" date="2023-11" db="EMBL/GenBank/DDBJ databases">
        <title>Dfirmibasis_genome.</title>
        <authorList>
            <person name="Edelbroek B."/>
            <person name="Kjellin J."/>
            <person name="Jerlstrom-Hultqvist J."/>
            <person name="Soderbom F."/>
        </authorList>
    </citation>
    <scope>NUCLEOTIDE SEQUENCE [LARGE SCALE GENOMIC DNA]</scope>
    <source>
        <strain evidence="8 9">TNS-C-14</strain>
    </source>
</reference>
<dbReference type="PANTHER" id="PTHR45681:SF6">
    <property type="entry name" value="POLYKETIDE SYNTHASE 37"/>
    <property type="match status" value="1"/>
</dbReference>
<protein>
    <submittedName>
        <fullName evidence="8">Uncharacterized protein</fullName>
    </submittedName>
</protein>
<keyword evidence="1" id="KW-0596">Phosphopantetheine</keyword>
<dbReference type="InterPro" id="IPR016036">
    <property type="entry name" value="Malonyl_transacylase_ACP-bd"/>
</dbReference>
<dbReference type="Pfam" id="PF23297">
    <property type="entry name" value="ACP_SdgA_C"/>
    <property type="match status" value="1"/>
</dbReference>
<feature type="domain" description="Carrier" evidence="5">
    <location>
        <begin position="2131"/>
        <end position="2208"/>
    </location>
</feature>
<evidence type="ECO:0000256" key="4">
    <source>
        <dbReference type="PROSITE-ProRule" id="PRU01363"/>
    </source>
</evidence>
<dbReference type="Gene3D" id="3.10.129.110">
    <property type="entry name" value="Polyketide synthase dehydratase"/>
    <property type="match status" value="1"/>
</dbReference>
<dbReference type="InterPro" id="IPR014043">
    <property type="entry name" value="Acyl_transferase_dom"/>
</dbReference>
<dbReference type="InterPro" id="IPR032821">
    <property type="entry name" value="PKS_assoc"/>
</dbReference>
<keyword evidence="9" id="KW-1185">Reference proteome</keyword>
<dbReference type="Pfam" id="PF08659">
    <property type="entry name" value="KR"/>
    <property type="match status" value="1"/>
</dbReference>
<evidence type="ECO:0000313" key="9">
    <source>
        <dbReference type="Proteomes" id="UP001344447"/>
    </source>
</evidence>
<dbReference type="Proteomes" id="UP001344447">
    <property type="component" value="Unassembled WGS sequence"/>
</dbReference>
<dbReference type="SUPFAM" id="SSF53335">
    <property type="entry name" value="S-adenosyl-L-methionine-dependent methyltransferases"/>
    <property type="match status" value="1"/>
</dbReference>
<dbReference type="InterPro" id="IPR018201">
    <property type="entry name" value="Ketoacyl_synth_AS"/>
</dbReference>
<sequence>MDFKQQQLKETDIAVIGLGFRFPGENNEPVGFWKNLKSGFDSVDEFQNERWSKNYSILGQVSSNRASLLKFDDWKNFDPLFFGINPTEASQMDPQQRLSLLSTWEALEDAHLDPIELRGSNTSVFLGSYTLDFKAGLEDRTTTKVPTLYSSLTSLSNRVSYCFDFRGQSVSMDTACSSSSNAVISGCNTLINGSSSLSVCGGTNFIIDPCFSKSVNILGMDTKSGKSMSFDESADGFCRGEGCGIVILKRLSDAIKDGDKIYCTIKGFSSNIDGKLYKQSFLAPSVNSQSLNIDWAFESTRGTVKPDDIFYVEAHGTGTPVGDPIELEAISTSLKTSTSPTRSSTSPLLIGSLKSNMGHTESASGVASLIKCCLMFKHRKLTPNINFNNPNSRINFKDWNLKVVTEIIPFPKDKQVSMIINNFGATGSNCCFILSEYIENTTTTTTTTSNKSFIDSDKDFLIPFSTNSKKSFDQYKSLIVDNYSGSMAFDEFVSKQIFTKTKQLSQRSVIVSKSDWKGFNEKGQQFSTKSNKLSNISLKSNEPTIVFIMSGQGPQFNKMGIELYEKEPMFRDSMDEIDELFKKFFGYSVLGKIRNIADEDKYSINLPTVAQPTIAMIQISLVRLFKHWGINPSFFIGHCLGENTASYCSGLVDLETCVRLIYLRSTFTEKLNGSGKMLAVTLSKDEYIKEYSNQYPSVEIGCDNSSNSIVLSGPTNDLTKLSNSLKSKSIFNVFLGSNIAIHSKCMDAIKEELIPEIGNINSKPPTIPIFSTVTSELFFNGKEFNTTFNAEYIHNNIRKPVLFRQTITNLYNHIEKNNIGNGSVTFIEISPHPVLSFYLNEMKPKDSQYFDSDSITTLTTLNRKKTDVKEIQKLIATLYCQGYNVDFESQFPNSKPTHINNKSSKDLPRYQWDFNSYWYECEESYQKRTDGPPITILGNSNKSSSPFTSRTTYIDISKEPFQWLKGHVVEDKYYFPGFGYIDNILNIYPNQDLTIHHLEFNEPFILYEGKNLEMTTNIINLQPKQNIVCFHTKDQNSNEWIQTSKGTITVDNNSKSEISSFEKSNFDIESLKKQHNFSHLYKSDFYEHIRRVTSITYKDCFQRVEECWIGKNHSTLVKVSTKKLLSKYDDKVFLNGSILDSCVHGALLSIVNNPCSIVFDSIDDLKFYFSNIPPVSSKFIEGEEQFIYVLAKKSENENSKNSFCGSFVAFLESGDIIFEAKNVVCTAISTVTDSCLTEYPNKELFSFYLESKDSEIENIKSFDNLFEMNKYQPDESIDFSIYNEIVSTLLFNSISSRSKTITKESLLNDSIDQLMNIHLNDSNLKHSRLLKFVFETLKSNNINCHQENNNIDQNDTVFLILLKSIRIISTLLFPLKDDIIDQPQTLLDNGLLDNFYSKAFNFEKTNLLICDIISKAIEPLRQERTVFRILQLGGGVCSLSEKVIESIDQLLKEKQNSMILIEYTFADVSPSYIHKINNKLNDLIDGINNGYISILYKTFDLDSLYSTQSYNPSYYDIVTFTNVLHFCKNINFGLEQIYNVLKPNGHLLFVELPNSLIVNTIFGCFEEWWSLIDTDNSKDSCCIDTQGCFKLLSTFSFSSVTSSNLVENSTLPFVVHAQKQSLLNLPQPPIQSGYNVFLYTSGKQSHSIDNFIDTISKQIFNNNCKISTISSINEYLELNIENNDKSIILFLTTIDKLEIDNFNEASFELFFIARHLFENNFLKTKLAVISVNSQIESTNYLNSSVLGSMKYFEDNQISIFSFDYDSESISNESTLISSINLLLLNSDQHLQIEYVIRGSKVFFERIYKESIYRNFGNRFSDNMISKKKSMIIPDKNSKIKSLGKTVLVTGQTGIILEILKWIIKNSTSVENIIILSFSKIKWELKLLINQTLEKSNKIKFYFKDVDVGNEILLNKAIDEIYENNTQLGSVDSIFHFAFIFSKKKLTDVDLESFYISSSAKVNGTINLHNISLKRGWELRNFVLSSSIASVVCHAGAPSYVAANNVIDSFSRYRRSIGLPCTTINMGPITSTGTLTIANNKMISNFLEFNGFLEVKTNLIFGTIDLLSGSNEYYNEINDNFKSLSHNSFLCGLDWSLAASYLKSIKFCYKMDYYTNSITESSKKELSDQTPAGINKFLSKTLTEILSIEESLINENITLVDYGADSLHSTLFKNALEKQFFSGILTISQIQSLTLKTIVQVVIKTVSERNS</sequence>
<dbReference type="InterPro" id="IPR020841">
    <property type="entry name" value="PKS_Beta-ketoAc_synthase_dom"/>
</dbReference>
<dbReference type="Gene3D" id="3.30.70.3290">
    <property type="match status" value="1"/>
</dbReference>
<dbReference type="SMART" id="SM00827">
    <property type="entry name" value="PKS_AT"/>
    <property type="match status" value="1"/>
</dbReference>
<accession>A0AAN7TS43</accession>
<dbReference type="Gene3D" id="3.40.366.10">
    <property type="entry name" value="Malonyl-Coenzyme A Acyl Carrier Protein, domain 2"/>
    <property type="match status" value="1"/>
</dbReference>
<dbReference type="Pfam" id="PF00698">
    <property type="entry name" value="Acyl_transf_1"/>
    <property type="match status" value="1"/>
</dbReference>
<dbReference type="InterPro" id="IPR050444">
    <property type="entry name" value="Polyketide_Synthase"/>
</dbReference>
<dbReference type="PROSITE" id="PS52004">
    <property type="entry name" value="KS3_2"/>
    <property type="match status" value="1"/>
</dbReference>
<dbReference type="Gene3D" id="1.10.1200.10">
    <property type="entry name" value="ACP-like"/>
    <property type="match status" value="1"/>
</dbReference>
<dbReference type="PROSITE" id="PS00606">
    <property type="entry name" value="KS3_1"/>
    <property type="match status" value="1"/>
</dbReference>
<keyword evidence="2" id="KW-0597">Phosphoprotein</keyword>
<dbReference type="Pfam" id="PF08242">
    <property type="entry name" value="Methyltransf_12"/>
    <property type="match status" value="1"/>
</dbReference>
<dbReference type="InterPro" id="IPR029063">
    <property type="entry name" value="SAM-dependent_MTases_sf"/>
</dbReference>
<dbReference type="InterPro" id="IPR014030">
    <property type="entry name" value="Ketoacyl_synth_N"/>
</dbReference>
<dbReference type="Gene3D" id="3.40.50.150">
    <property type="entry name" value="Vaccinia Virus protein VP39"/>
    <property type="match status" value="1"/>
</dbReference>
<organism evidence="8 9">
    <name type="scientific">Dictyostelium firmibasis</name>
    <dbReference type="NCBI Taxonomy" id="79012"/>
    <lineage>
        <taxon>Eukaryota</taxon>
        <taxon>Amoebozoa</taxon>
        <taxon>Evosea</taxon>
        <taxon>Eumycetozoa</taxon>
        <taxon>Dictyostelia</taxon>
        <taxon>Dictyosteliales</taxon>
        <taxon>Dictyosteliaceae</taxon>
        <taxon>Dictyostelium</taxon>
    </lineage>
</organism>
<dbReference type="InterPro" id="IPR016039">
    <property type="entry name" value="Thiolase-like"/>
</dbReference>
<dbReference type="SUPFAM" id="SSF52151">
    <property type="entry name" value="FabD/lysophospholipase-like"/>
    <property type="match status" value="1"/>
</dbReference>
<evidence type="ECO:0000259" key="6">
    <source>
        <dbReference type="PROSITE" id="PS52004"/>
    </source>
</evidence>
<dbReference type="PROSITE" id="PS52019">
    <property type="entry name" value="PKS_MFAS_DH"/>
    <property type="match status" value="1"/>
</dbReference>
<feature type="region of interest" description="C-terminal hotdog fold" evidence="4">
    <location>
        <begin position="1076"/>
        <end position="1234"/>
    </location>
</feature>
<dbReference type="EMBL" id="JAVFKY010000003">
    <property type="protein sequence ID" value="KAK5578369.1"/>
    <property type="molecule type" value="Genomic_DNA"/>
</dbReference>
<evidence type="ECO:0000313" key="8">
    <source>
        <dbReference type="EMBL" id="KAK5578369.1"/>
    </source>
</evidence>
<keyword evidence="3" id="KW-0808">Transferase</keyword>
<dbReference type="InterPro" id="IPR001227">
    <property type="entry name" value="Ac_transferase_dom_sf"/>
</dbReference>
<comment type="caution">
    <text evidence="8">The sequence shown here is derived from an EMBL/GenBank/DDBJ whole genome shotgun (WGS) entry which is preliminary data.</text>
</comment>
<dbReference type="InterPro" id="IPR013968">
    <property type="entry name" value="PKS_KR"/>
</dbReference>
<dbReference type="GO" id="GO:0004315">
    <property type="term" value="F:3-oxoacyl-[acyl-carrier-protein] synthase activity"/>
    <property type="evidence" value="ECO:0007669"/>
    <property type="project" value="InterPro"/>
</dbReference>
<feature type="domain" description="Ketosynthase family 3 (KS3)" evidence="6">
    <location>
        <begin position="10"/>
        <end position="436"/>
    </location>
</feature>
<feature type="domain" description="PKS/mFAS DH" evidence="7">
    <location>
        <begin position="934"/>
        <end position="1234"/>
    </location>
</feature>
<dbReference type="InterPro" id="IPR016035">
    <property type="entry name" value="Acyl_Trfase/lysoPLipase"/>
</dbReference>
<evidence type="ECO:0000256" key="1">
    <source>
        <dbReference type="ARBA" id="ARBA00022450"/>
    </source>
</evidence>
<proteinExistence type="predicted"/>
<dbReference type="SMART" id="SM00825">
    <property type="entry name" value="PKS_KS"/>
    <property type="match status" value="1"/>
</dbReference>
<dbReference type="SUPFAM" id="SSF53901">
    <property type="entry name" value="Thiolase-like"/>
    <property type="match status" value="1"/>
</dbReference>
<feature type="active site" description="Proton donor; for dehydratase activity" evidence="4">
    <location>
        <position position="1140"/>
    </location>
</feature>
<evidence type="ECO:0000259" key="5">
    <source>
        <dbReference type="PROSITE" id="PS50075"/>
    </source>
</evidence>
<dbReference type="Pfam" id="PF02801">
    <property type="entry name" value="Ketoacyl-synt_C"/>
    <property type="match status" value="1"/>
</dbReference>
<dbReference type="Gene3D" id="3.40.50.720">
    <property type="entry name" value="NAD(P)-binding Rossmann-like Domain"/>
    <property type="match status" value="1"/>
</dbReference>
<name>A0AAN7TS43_9MYCE</name>
<dbReference type="InterPro" id="IPR013217">
    <property type="entry name" value="Methyltransf_12"/>
</dbReference>
<dbReference type="Pfam" id="PF00109">
    <property type="entry name" value="ketoacyl-synt"/>
    <property type="match status" value="1"/>
</dbReference>
<dbReference type="SMART" id="SM00822">
    <property type="entry name" value="PKS_KR"/>
    <property type="match status" value="1"/>
</dbReference>
<dbReference type="InterPro" id="IPR036736">
    <property type="entry name" value="ACP-like_sf"/>
</dbReference>
<evidence type="ECO:0000256" key="2">
    <source>
        <dbReference type="ARBA" id="ARBA00022553"/>
    </source>
</evidence>
<dbReference type="CDD" id="cd00833">
    <property type="entry name" value="PKS"/>
    <property type="match status" value="1"/>
</dbReference>
<feature type="region of interest" description="N-terminal hotdog fold" evidence="4">
    <location>
        <begin position="934"/>
        <end position="1055"/>
    </location>
</feature>
<dbReference type="InterPro" id="IPR014031">
    <property type="entry name" value="Ketoacyl_synth_C"/>
</dbReference>
<dbReference type="Gene3D" id="3.40.47.10">
    <property type="match status" value="1"/>
</dbReference>
<dbReference type="CDD" id="cd08954">
    <property type="entry name" value="KR_1_FAS_SDR_x"/>
    <property type="match status" value="1"/>
</dbReference>
<dbReference type="SUPFAM" id="SSF51735">
    <property type="entry name" value="NAD(P)-binding Rossmann-fold domains"/>
    <property type="match status" value="1"/>
</dbReference>
<dbReference type="InterPro" id="IPR057326">
    <property type="entry name" value="KR_dom"/>
</dbReference>
<dbReference type="InterPro" id="IPR036291">
    <property type="entry name" value="NAD(P)-bd_dom_sf"/>
</dbReference>
<dbReference type="PROSITE" id="PS50075">
    <property type="entry name" value="CARRIER"/>
    <property type="match status" value="1"/>
</dbReference>
<feature type="active site" description="Proton acceptor; for dehydratase activity" evidence="4">
    <location>
        <position position="967"/>
    </location>
</feature>
<dbReference type="GO" id="GO:0006633">
    <property type="term" value="P:fatty acid biosynthetic process"/>
    <property type="evidence" value="ECO:0007669"/>
    <property type="project" value="InterPro"/>
</dbReference>
<dbReference type="InterPro" id="IPR009081">
    <property type="entry name" value="PP-bd_ACP"/>
</dbReference>
<evidence type="ECO:0000256" key="3">
    <source>
        <dbReference type="ARBA" id="ARBA00022679"/>
    </source>
</evidence>